<organism evidence="1 2">
    <name type="scientific">Phaeocystidibacter marisrubri</name>
    <dbReference type="NCBI Taxonomy" id="1577780"/>
    <lineage>
        <taxon>Bacteria</taxon>
        <taxon>Pseudomonadati</taxon>
        <taxon>Bacteroidota</taxon>
        <taxon>Flavobacteriia</taxon>
        <taxon>Flavobacteriales</taxon>
        <taxon>Phaeocystidibacteraceae</taxon>
        <taxon>Phaeocystidibacter</taxon>
    </lineage>
</organism>
<keyword evidence="2" id="KW-1185">Reference proteome</keyword>
<dbReference type="Proteomes" id="UP000484164">
    <property type="component" value="Unassembled WGS sequence"/>
</dbReference>
<reference evidence="1 2" key="1">
    <citation type="submission" date="2019-10" db="EMBL/GenBank/DDBJ databases">
        <title>Genome sequence of Phaeocystidibacter marisrubri JCM30614 (type strain).</title>
        <authorList>
            <person name="Bowman J.P."/>
        </authorList>
    </citation>
    <scope>NUCLEOTIDE SEQUENCE [LARGE SCALE GENOMIC DNA]</scope>
    <source>
        <strain evidence="1 2">JCM 30614</strain>
    </source>
</reference>
<dbReference type="RefSeq" id="WP_151693497.1">
    <property type="nucleotide sequence ID" value="NZ_BMGX01000001.1"/>
</dbReference>
<evidence type="ECO:0000313" key="1">
    <source>
        <dbReference type="EMBL" id="KAB2816068.1"/>
    </source>
</evidence>
<proteinExistence type="predicted"/>
<dbReference type="PROSITE" id="PS51257">
    <property type="entry name" value="PROKAR_LIPOPROTEIN"/>
    <property type="match status" value="1"/>
</dbReference>
<sequence>MKKLLAIFFVAISLTSCRDIIELDIPDTAPLLIVNGVITDTVPVQVQVLTSAPYFSGANPGVSNASVFVFENGVRIDSLIESDTASGFYYGSAVGYVGGTYSIEVQIGSNNPQFESGTWVSSDEELKRCPPIDSFYSEYREKSLFQPEGYYVAAHFHEAEGKGDYYRIRAWRNDSLLNTPFDLQYFSDEFADGLNYNNDPLPAFTLDGPKPVGTTYKIELGSITPQFFDFLDILRQQTAQVGGTFDPPPAAIIGNIYRKGDPTDYALGYFNASKVNFAETVIVQ</sequence>
<protein>
    <submittedName>
        <fullName evidence="1">DUF4249 domain-containing protein</fullName>
    </submittedName>
</protein>
<comment type="caution">
    <text evidence="1">The sequence shown here is derived from an EMBL/GenBank/DDBJ whole genome shotgun (WGS) entry which is preliminary data.</text>
</comment>
<gene>
    <name evidence="1" type="ORF">F8C82_10280</name>
</gene>
<dbReference type="EMBL" id="WBVQ01000002">
    <property type="protein sequence ID" value="KAB2816068.1"/>
    <property type="molecule type" value="Genomic_DNA"/>
</dbReference>
<dbReference type="OrthoDB" id="1430047at2"/>
<accession>A0A6L3ZEP0</accession>
<dbReference type="InterPro" id="IPR025345">
    <property type="entry name" value="DUF4249"/>
</dbReference>
<evidence type="ECO:0000313" key="2">
    <source>
        <dbReference type="Proteomes" id="UP000484164"/>
    </source>
</evidence>
<name>A0A6L3ZEP0_9FLAO</name>
<dbReference type="Pfam" id="PF14054">
    <property type="entry name" value="DUF4249"/>
    <property type="match status" value="1"/>
</dbReference>
<dbReference type="AlphaFoldDB" id="A0A6L3ZEP0"/>